<keyword evidence="2" id="KW-1185">Reference proteome</keyword>
<evidence type="ECO:0000313" key="2">
    <source>
        <dbReference type="Proteomes" id="UP001434883"/>
    </source>
</evidence>
<organism evidence="1 2">
    <name type="scientific">Xenoophorus captivus</name>
    <dbReference type="NCBI Taxonomy" id="1517983"/>
    <lineage>
        <taxon>Eukaryota</taxon>
        <taxon>Metazoa</taxon>
        <taxon>Chordata</taxon>
        <taxon>Craniata</taxon>
        <taxon>Vertebrata</taxon>
        <taxon>Euteleostomi</taxon>
        <taxon>Actinopterygii</taxon>
        <taxon>Neopterygii</taxon>
        <taxon>Teleostei</taxon>
        <taxon>Neoteleostei</taxon>
        <taxon>Acanthomorphata</taxon>
        <taxon>Ovalentaria</taxon>
        <taxon>Atherinomorphae</taxon>
        <taxon>Cyprinodontiformes</taxon>
        <taxon>Goodeidae</taxon>
        <taxon>Xenoophorus</taxon>
    </lineage>
</organism>
<protein>
    <submittedName>
        <fullName evidence="1">Uncharacterized protein</fullName>
    </submittedName>
</protein>
<gene>
    <name evidence="1" type="ORF">XENOCAPTIV_022823</name>
</gene>
<evidence type="ECO:0000313" key="1">
    <source>
        <dbReference type="EMBL" id="MEQ2210949.1"/>
    </source>
</evidence>
<reference evidence="1 2" key="1">
    <citation type="submission" date="2021-06" db="EMBL/GenBank/DDBJ databases">
        <authorList>
            <person name="Palmer J.M."/>
        </authorList>
    </citation>
    <scope>NUCLEOTIDE SEQUENCE [LARGE SCALE GENOMIC DNA]</scope>
    <source>
        <strain evidence="1 2">XC_2019</strain>
        <tissue evidence="1">Muscle</tissue>
    </source>
</reference>
<name>A0ABV0RRS9_9TELE</name>
<proteinExistence type="predicted"/>
<comment type="caution">
    <text evidence="1">The sequence shown here is derived from an EMBL/GenBank/DDBJ whole genome shotgun (WGS) entry which is preliminary data.</text>
</comment>
<dbReference type="Proteomes" id="UP001434883">
    <property type="component" value="Unassembled WGS sequence"/>
</dbReference>
<sequence>MRGRGFICGAALGQQGQAQFVAVAGRIDRSCHSRQCDSMPEGARPTGKACHGGCRCFRGSCLCNKSSSSFQHVMHTHYAIYFPSEVNTATLCYGSNAVY</sequence>
<accession>A0ABV0RRS9</accession>
<dbReference type="EMBL" id="JAHRIN010055542">
    <property type="protein sequence ID" value="MEQ2210949.1"/>
    <property type="molecule type" value="Genomic_DNA"/>
</dbReference>